<dbReference type="EC" id="2.3.2.27" evidence="14"/>
<organism evidence="18 19">
    <name type="scientific">Linum trigynum</name>
    <dbReference type="NCBI Taxonomy" id="586398"/>
    <lineage>
        <taxon>Eukaryota</taxon>
        <taxon>Viridiplantae</taxon>
        <taxon>Streptophyta</taxon>
        <taxon>Embryophyta</taxon>
        <taxon>Tracheophyta</taxon>
        <taxon>Spermatophyta</taxon>
        <taxon>Magnoliopsida</taxon>
        <taxon>eudicotyledons</taxon>
        <taxon>Gunneridae</taxon>
        <taxon>Pentapetalae</taxon>
        <taxon>rosids</taxon>
        <taxon>fabids</taxon>
        <taxon>Malpighiales</taxon>
        <taxon>Linaceae</taxon>
        <taxon>Linum</taxon>
    </lineage>
</organism>
<feature type="coiled-coil region" evidence="15">
    <location>
        <begin position="249"/>
        <end position="276"/>
    </location>
</feature>
<dbReference type="InterPro" id="IPR013956">
    <property type="entry name" value="E3_ubiquit_lig_Bre1"/>
</dbReference>
<dbReference type="SUPFAM" id="SSF57850">
    <property type="entry name" value="RING/U-box"/>
    <property type="match status" value="1"/>
</dbReference>
<keyword evidence="7 13" id="KW-0863">Zinc-finger</keyword>
<dbReference type="Proteomes" id="UP001497516">
    <property type="component" value="Chromosome 3"/>
</dbReference>
<evidence type="ECO:0000256" key="5">
    <source>
        <dbReference type="ARBA" id="ARBA00022679"/>
    </source>
</evidence>
<dbReference type="AlphaFoldDB" id="A0AAV2DT86"/>
<dbReference type="GO" id="GO:0006325">
    <property type="term" value="P:chromatin organization"/>
    <property type="evidence" value="ECO:0007669"/>
    <property type="project" value="UniProtKB-KW"/>
</dbReference>
<keyword evidence="10 14" id="KW-0156">Chromatin regulator</keyword>
<evidence type="ECO:0000256" key="14">
    <source>
        <dbReference type="RuleBase" id="RU365038"/>
    </source>
</evidence>
<feature type="coiled-coil region" evidence="15">
    <location>
        <begin position="420"/>
        <end position="447"/>
    </location>
</feature>
<evidence type="ECO:0000256" key="8">
    <source>
        <dbReference type="ARBA" id="ARBA00022786"/>
    </source>
</evidence>
<evidence type="ECO:0000313" key="19">
    <source>
        <dbReference type="Proteomes" id="UP001497516"/>
    </source>
</evidence>
<feature type="coiled-coil region" evidence="15">
    <location>
        <begin position="759"/>
        <end position="826"/>
    </location>
</feature>
<dbReference type="GO" id="GO:0033503">
    <property type="term" value="C:HULC complex"/>
    <property type="evidence" value="ECO:0007669"/>
    <property type="project" value="TreeGrafter"/>
</dbReference>
<evidence type="ECO:0000256" key="1">
    <source>
        <dbReference type="ARBA" id="ARBA00000900"/>
    </source>
</evidence>
<evidence type="ECO:0000256" key="6">
    <source>
        <dbReference type="ARBA" id="ARBA00022723"/>
    </source>
</evidence>
<dbReference type="Gene3D" id="3.30.40.10">
    <property type="entry name" value="Zinc/RING finger domain, C3HC4 (zinc finger)"/>
    <property type="match status" value="1"/>
</dbReference>
<keyword evidence="5 14" id="KW-0808">Transferase</keyword>
<dbReference type="InterPro" id="IPR013083">
    <property type="entry name" value="Znf_RING/FYVE/PHD"/>
</dbReference>
<dbReference type="GO" id="GO:0061630">
    <property type="term" value="F:ubiquitin protein ligase activity"/>
    <property type="evidence" value="ECO:0007669"/>
    <property type="project" value="UniProtKB-EC"/>
</dbReference>
<keyword evidence="19" id="KW-1185">Reference proteome</keyword>
<evidence type="ECO:0000256" key="3">
    <source>
        <dbReference type="ARBA" id="ARBA00004906"/>
    </source>
</evidence>
<dbReference type="PANTHER" id="PTHR23163:SF8">
    <property type="entry name" value="E3 UBIQUITIN-PROTEIN LIGASE BRE1-LIKE 2"/>
    <property type="match status" value="1"/>
</dbReference>
<dbReference type="InterPro" id="IPR018957">
    <property type="entry name" value="Znf_C3HC4_RING-type"/>
</dbReference>
<evidence type="ECO:0000256" key="4">
    <source>
        <dbReference type="ARBA" id="ARBA00005555"/>
    </source>
</evidence>
<dbReference type="PROSITE" id="PS00518">
    <property type="entry name" value="ZF_RING_1"/>
    <property type="match status" value="1"/>
</dbReference>
<feature type="region of interest" description="Disordered" evidence="16">
    <location>
        <begin position="1"/>
        <end position="34"/>
    </location>
</feature>
<reference evidence="18 19" key="1">
    <citation type="submission" date="2024-04" db="EMBL/GenBank/DDBJ databases">
        <authorList>
            <person name="Fracassetti M."/>
        </authorList>
    </citation>
    <scope>NUCLEOTIDE SEQUENCE [LARGE SCALE GENOMIC DNA]</scope>
</reference>
<feature type="domain" description="RING-type" evidence="17">
    <location>
        <begin position="829"/>
        <end position="867"/>
    </location>
</feature>
<keyword evidence="9 14" id="KW-0862">Zinc</keyword>
<dbReference type="SMART" id="SM00184">
    <property type="entry name" value="RING"/>
    <property type="match status" value="1"/>
</dbReference>
<sequence length="881" mass="100480">MENSESDEPDKKRPHLDSPVSPAMSRNHASSPTKNQTVDVMVLHHQNQKLVQQLDVQKRELRDLEAKIAELKGNQASYDEILITTNQVWNQLVDDLVLLSARAGGGPNVLQTFDDADYSRGSVPSCPAEEVFLCRLLGKDSLQNRQNDGIAEYTNEMLASRLSSSIGLMESLESIIDTQRTETVSIRQAFEGKLSAEDAIIQLSRLDDMMREEARNLQEVIDILHVKHKEYMEGIENYTSMHSTEQSEISRLAGELEECMVELEDSRRKLINLEMQKDTDAEMHGPVPSAANGSMSPEKSSDRSKGLRELRDSIEEIKLLAAARLSELQDAQEENQILSKDLEVLQNDLKDDKHIYSSRLYNLVNDQLQHWNAEVERYKVLLEALQADRSSIVRREKEVSIKLESVDFARNSIASDNSGIEELEAQLQKCKIEKNDLEIKAEEAVQDSGRKDIKAEFRVMASALSKEMSMMEVQLNRWKQTADEALALQEKSRSLKALLIEKTNEQDSLAGKCAEQVIEIKTLKTQVESLQKEKLELQTILDMYGQEGSNNRDINEIKESTRRALSQVEALRSALDEHPLQLRVKAANEAEMACQQRLTAAEAEISELRAKLDASKRDVMELNEAIAIKEKDAEAFISEIETVGQAYEDMQTQNQHLLQQVTERDDYNIKLVSDSVKTKQAHSILVAEKQALTKQLQQLNASIEQVKTRIAHSEEQMKTCFADAIRYTEEERHLAVTLEMARWELTDAEKEQKWIKYAIASSEKEYEQIQKKSDEVRTELENERYERQKVEEELLELNNQIAELISETSEAAIERLQDEINDCKRILKCSVCSDRPKEVVIVKCYHLFCNPCIQRNLELRHRKCPGCGTAFGQSDVRFVKI</sequence>
<accession>A0AAV2DT86</accession>
<evidence type="ECO:0000256" key="12">
    <source>
        <dbReference type="ARBA" id="ARBA00023242"/>
    </source>
</evidence>
<keyword evidence="11 14" id="KW-0175">Coiled coil</keyword>
<dbReference type="GO" id="GO:0008270">
    <property type="term" value="F:zinc ion binding"/>
    <property type="evidence" value="ECO:0007669"/>
    <property type="project" value="UniProtKB-KW"/>
</dbReference>
<keyword evidence="6 14" id="KW-0479">Metal-binding</keyword>
<name>A0AAV2DT86_9ROSI</name>
<feature type="coiled-coil region" evidence="15">
    <location>
        <begin position="689"/>
        <end position="716"/>
    </location>
</feature>
<dbReference type="GO" id="GO:0005634">
    <property type="term" value="C:nucleus"/>
    <property type="evidence" value="ECO:0007669"/>
    <property type="project" value="UniProtKB-SubCell"/>
</dbReference>
<feature type="region of interest" description="Disordered" evidence="16">
    <location>
        <begin position="277"/>
        <end position="307"/>
    </location>
</feature>
<gene>
    <name evidence="18" type="ORF">LTRI10_LOCUS18476</name>
</gene>
<evidence type="ECO:0000256" key="7">
    <source>
        <dbReference type="ARBA" id="ARBA00022771"/>
    </source>
</evidence>
<protein>
    <recommendedName>
        <fullName evidence="14">E3 ubiquitin protein ligase</fullName>
        <ecNumber evidence="14">2.3.2.27</ecNumber>
    </recommendedName>
</protein>
<feature type="coiled-coil region" evidence="15">
    <location>
        <begin position="314"/>
        <end position="388"/>
    </location>
</feature>
<evidence type="ECO:0000256" key="13">
    <source>
        <dbReference type="PROSITE-ProRule" id="PRU00175"/>
    </source>
</evidence>
<comment type="catalytic activity">
    <reaction evidence="1 14">
        <text>S-ubiquitinyl-[E2 ubiquitin-conjugating enzyme]-L-cysteine + [acceptor protein]-L-lysine = [E2 ubiquitin-conjugating enzyme]-L-cysteine + N(6)-ubiquitinyl-[acceptor protein]-L-lysine.</text>
        <dbReference type="EC" id="2.3.2.27"/>
    </reaction>
</comment>
<dbReference type="PANTHER" id="PTHR23163">
    <property type="entry name" value="RING FINGER PROTEIN-RELATED"/>
    <property type="match status" value="1"/>
</dbReference>
<comment type="similarity">
    <text evidence="4 14">Belongs to the BRE1 family.</text>
</comment>
<keyword evidence="8 14" id="KW-0833">Ubl conjugation pathway</keyword>
<dbReference type="CDD" id="cd16499">
    <property type="entry name" value="RING-HC_Bre1-like"/>
    <property type="match status" value="1"/>
</dbReference>
<dbReference type="InterPro" id="IPR017907">
    <property type="entry name" value="Znf_RING_CS"/>
</dbReference>
<proteinExistence type="inferred from homology"/>
<evidence type="ECO:0000256" key="16">
    <source>
        <dbReference type="SAM" id="MobiDB-lite"/>
    </source>
</evidence>
<feature type="coiled-coil region" evidence="15">
    <location>
        <begin position="591"/>
        <end position="632"/>
    </location>
</feature>
<comment type="pathway">
    <text evidence="3 14">Protein modification; protein ubiquitination.</text>
</comment>
<evidence type="ECO:0000256" key="15">
    <source>
        <dbReference type="SAM" id="Coils"/>
    </source>
</evidence>
<dbReference type="PROSITE" id="PS50089">
    <property type="entry name" value="ZF_RING_2"/>
    <property type="match status" value="1"/>
</dbReference>
<keyword evidence="12 14" id="KW-0539">Nucleus</keyword>
<comment type="subcellular location">
    <subcellularLocation>
        <location evidence="2 14">Nucleus</location>
    </subcellularLocation>
</comment>
<dbReference type="GO" id="GO:0016567">
    <property type="term" value="P:protein ubiquitination"/>
    <property type="evidence" value="ECO:0007669"/>
    <property type="project" value="UniProtKB-UniRule"/>
</dbReference>
<dbReference type="InterPro" id="IPR001841">
    <property type="entry name" value="Znf_RING"/>
</dbReference>
<evidence type="ECO:0000259" key="17">
    <source>
        <dbReference type="PROSITE" id="PS50089"/>
    </source>
</evidence>
<evidence type="ECO:0000256" key="9">
    <source>
        <dbReference type="ARBA" id="ARBA00022833"/>
    </source>
</evidence>
<feature type="coiled-coil region" evidence="15">
    <location>
        <begin position="513"/>
        <end position="547"/>
    </location>
</feature>
<evidence type="ECO:0000313" key="18">
    <source>
        <dbReference type="EMBL" id="CAL1376767.1"/>
    </source>
</evidence>
<evidence type="ECO:0000256" key="10">
    <source>
        <dbReference type="ARBA" id="ARBA00022853"/>
    </source>
</evidence>
<dbReference type="Pfam" id="PF00097">
    <property type="entry name" value="zf-C3HC4"/>
    <property type="match status" value="1"/>
</dbReference>
<evidence type="ECO:0000256" key="11">
    <source>
        <dbReference type="ARBA" id="ARBA00023054"/>
    </source>
</evidence>
<dbReference type="EMBL" id="OZ034816">
    <property type="protein sequence ID" value="CAL1376767.1"/>
    <property type="molecule type" value="Genomic_DNA"/>
</dbReference>
<evidence type="ECO:0000256" key="2">
    <source>
        <dbReference type="ARBA" id="ARBA00004123"/>
    </source>
</evidence>
<feature type="coiled-coil region" evidence="15">
    <location>
        <begin position="47"/>
        <end position="81"/>
    </location>
</feature>